<evidence type="ECO:0000313" key="4">
    <source>
        <dbReference type="Proteomes" id="UP000799421"/>
    </source>
</evidence>
<evidence type="ECO:0000259" key="2">
    <source>
        <dbReference type="PROSITE" id="PS50833"/>
    </source>
</evidence>
<organism evidence="3 4">
    <name type="scientific">Piedraia hortae CBS 480.64</name>
    <dbReference type="NCBI Taxonomy" id="1314780"/>
    <lineage>
        <taxon>Eukaryota</taxon>
        <taxon>Fungi</taxon>
        <taxon>Dikarya</taxon>
        <taxon>Ascomycota</taxon>
        <taxon>Pezizomycotina</taxon>
        <taxon>Dothideomycetes</taxon>
        <taxon>Dothideomycetidae</taxon>
        <taxon>Capnodiales</taxon>
        <taxon>Piedraiaceae</taxon>
        <taxon>Piedraia</taxon>
    </lineage>
</organism>
<dbReference type="GO" id="GO:0000470">
    <property type="term" value="P:maturation of LSU-rRNA"/>
    <property type="evidence" value="ECO:0007669"/>
    <property type="project" value="TreeGrafter"/>
</dbReference>
<feature type="region of interest" description="Disordered" evidence="1">
    <location>
        <begin position="1"/>
        <end position="125"/>
    </location>
</feature>
<dbReference type="PROSITE" id="PS50833">
    <property type="entry name" value="BRIX"/>
    <property type="match status" value="1"/>
</dbReference>
<keyword evidence="4" id="KW-1185">Reference proteome</keyword>
<dbReference type="InterPro" id="IPR007109">
    <property type="entry name" value="Brix"/>
</dbReference>
<reference evidence="3" key="1">
    <citation type="journal article" date="2020" name="Stud. Mycol.">
        <title>101 Dothideomycetes genomes: a test case for predicting lifestyles and emergence of pathogens.</title>
        <authorList>
            <person name="Haridas S."/>
            <person name="Albert R."/>
            <person name="Binder M."/>
            <person name="Bloem J."/>
            <person name="Labutti K."/>
            <person name="Salamov A."/>
            <person name="Andreopoulos B."/>
            <person name="Baker S."/>
            <person name="Barry K."/>
            <person name="Bills G."/>
            <person name="Bluhm B."/>
            <person name="Cannon C."/>
            <person name="Castanera R."/>
            <person name="Culley D."/>
            <person name="Daum C."/>
            <person name="Ezra D."/>
            <person name="Gonzalez J."/>
            <person name="Henrissat B."/>
            <person name="Kuo A."/>
            <person name="Liang C."/>
            <person name="Lipzen A."/>
            <person name="Lutzoni F."/>
            <person name="Magnuson J."/>
            <person name="Mondo S."/>
            <person name="Nolan M."/>
            <person name="Ohm R."/>
            <person name="Pangilinan J."/>
            <person name="Park H.-J."/>
            <person name="Ramirez L."/>
            <person name="Alfaro M."/>
            <person name="Sun H."/>
            <person name="Tritt A."/>
            <person name="Yoshinaga Y."/>
            <person name="Zwiers L.-H."/>
            <person name="Turgeon B."/>
            <person name="Goodwin S."/>
            <person name="Spatafora J."/>
            <person name="Crous P."/>
            <person name="Grigoriev I."/>
        </authorList>
    </citation>
    <scope>NUCLEOTIDE SEQUENCE</scope>
    <source>
        <strain evidence="3">CBS 480.64</strain>
    </source>
</reference>
<feature type="compositionally biased region" description="Acidic residues" evidence="1">
    <location>
        <begin position="84"/>
        <end position="117"/>
    </location>
</feature>
<gene>
    <name evidence="3" type="ORF">K470DRAFT_222110</name>
</gene>
<dbReference type="Pfam" id="PF04427">
    <property type="entry name" value="Brix"/>
    <property type="match status" value="1"/>
</dbReference>
<dbReference type="PANTHER" id="PTHR22734:SF3">
    <property type="entry name" value="RIBOSOME PRODUCTION FACTOR 1"/>
    <property type="match status" value="1"/>
</dbReference>
<dbReference type="GO" id="GO:0000460">
    <property type="term" value="P:maturation of 5.8S rRNA"/>
    <property type="evidence" value="ECO:0007669"/>
    <property type="project" value="TreeGrafter"/>
</dbReference>
<feature type="compositionally biased region" description="Basic and acidic residues" evidence="1">
    <location>
        <begin position="40"/>
        <end position="67"/>
    </location>
</feature>
<dbReference type="Gene3D" id="3.40.50.10480">
    <property type="entry name" value="Probable brix-domain ribosomal biogenesis protein"/>
    <property type="match status" value="1"/>
</dbReference>
<dbReference type="FunFam" id="3.40.50.10480:FF:000005">
    <property type="entry name" value="Similar to RNA processing factor 1"/>
    <property type="match status" value="1"/>
</dbReference>
<feature type="compositionally biased region" description="Basic and acidic residues" evidence="1">
    <location>
        <begin position="1"/>
        <end position="10"/>
    </location>
</feature>
<evidence type="ECO:0000313" key="3">
    <source>
        <dbReference type="EMBL" id="KAF2858052.1"/>
    </source>
</evidence>
<dbReference type="GO" id="GO:0030687">
    <property type="term" value="C:preribosome, large subunit precursor"/>
    <property type="evidence" value="ECO:0007669"/>
    <property type="project" value="TreeGrafter"/>
</dbReference>
<dbReference type="AlphaFoldDB" id="A0A6A7BSI9"/>
<name>A0A6A7BSI9_9PEZI</name>
<evidence type="ECO:0000256" key="1">
    <source>
        <dbReference type="SAM" id="MobiDB-lite"/>
    </source>
</evidence>
<dbReference type="Proteomes" id="UP000799421">
    <property type="component" value="Unassembled WGS sequence"/>
</dbReference>
<dbReference type="InterPro" id="IPR044281">
    <property type="entry name" value="IMP4/RPF1"/>
</dbReference>
<proteinExistence type="predicted"/>
<dbReference type="GO" id="GO:0042134">
    <property type="term" value="F:rRNA primary transcript binding"/>
    <property type="evidence" value="ECO:0007669"/>
    <property type="project" value="InterPro"/>
</dbReference>
<dbReference type="SUPFAM" id="SSF52954">
    <property type="entry name" value="Class II aaRS ABD-related"/>
    <property type="match status" value="1"/>
</dbReference>
<dbReference type="EMBL" id="MU006019">
    <property type="protein sequence ID" value="KAF2858052.1"/>
    <property type="molecule type" value="Genomic_DNA"/>
</dbReference>
<dbReference type="GO" id="GO:0005730">
    <property type="term" value="C:nucleolus"/>
    <property type="evidence" value="ECO:0007669"/>
    <property type="project" value="TreeGrafter"/>
</dbReference>
<sequence length="380" mass="43988">MAPERSEKIANKIKRQQVHIKQKARKEQEKRDTRLRRRRHEDQNPHLRAERRAKNVPKTIEDKRIWEDAGVLQSVAETRAQEAPAEDEEMQDVNGEDNAEGEDDDSMFAPSEAEEEGEPKATKAASQVSMNVTSLASHYPRLFNPSPSPKILITTSIDSTLHHEAKLLTTIFPGSIYIPRSPRGQRFKYKYSIHEISAFATRREFTHVIVLNQEMRAKVPSGIDIVALPKGPMFHFSMTNWIEGRRIPGHGNPTNHYPELILNGFRTELGILTSQMLKGLFPERPELQGRQVVTFHCQRDFVFFRRHRYVFRERTGTEHGVKSVDENGKVKEEKFRAGLQELGPRFTLKLRRVDKEIGHGSGQEWQWRGKDDKVRTRFQL</sequence>
<feature type="compositionally biased region" description="Basic residues" evidence="1">
    <location>
        <begin position="11"/>
        <end position="24"/>
    </location>
</feature>
<dbReference type="SMART" id="SM00879">
    <property type="entry name" value="Brix"/>
    <property type="match status" value="1"/>
</dbReference>
<accession>A0A6A7BSI9</accession>
<protein>
    <submittedName>
        <fullName evidence="3">Brix-domain-containing protein</fullName>
    </submittedName>
</protein>
<dbReference type="OrthoDB" id="4069699at2759"/>
<dbReference type="PANTHER" id="PTHR22734">
    <property type="entry name" value="U3 SMALL NUCLEOLAR RIBONUCLEOPROTEIN PROTEIN IMP4"/>
    <property type="match status" value="1"/>
</dbReference>
<feature type="domain" description="Brix" evidence="2">
    <location>
        <begin position="147"/>
        <end position="359"/>
    </location>
</feature>